<dbReference type="GO" id="GO:0003677">
    <property type="term" value="F:DNA binding"/>
    <property type="evidence" value="ECO:0007669"/>
    <property type="project" value="UniProtKB-UniRule"/>
</dbReference>
<dbReference type="GO" id="GO:0003746">
    <property type="term" value="F:translation elongation factor activity"/>
    <property type="evidence" value="ECO:0007669"/>
    <property type="project" value="UniProtKB-KW"/>
</dbReference>
<dbReference type="PANTHER" id="PTHR30437:SF6">
    <property type="entry name" value="TRANSCRIPTION ELONGATION FACTOR GREB"/>
    <property type="match status" value="1"/>
</dbReference>
<dbReference type="InterPro" id="IPR001437">
    <property type="entry name" value="Tscrpt_elong_fac_GreA/B_C"/>
</dbReference>
<evidence type="ECO:0000256" key="4">
    <source>
        <dbReference type="HAMAP-Rule" id="MF_00930"/>
    </source>
</evidence>
<evidence type="ECO:0000256" key="3">
    <source>
        <dbReference type="ARBA" id="ARBA00023163"/>
    </source>
</evidence>
<sequence length="233" mass="26227">MPRKRHQAFSFNGRQLRYAGHVQLVFLLFCPNGGDSTGTGILIGSSEYAMNKAFVKETDNDDELEPAIPALPAGFKNYITPAGLKKLKDELLELIDTERPQVVQTVSWAASNGDRSENGDYIYGKRRLREIDRRIRFLIKRIEAAEEFDPSVHYGNDQIFFGATVTYERQNGEENTVTIVGIDEFDPLQGKISWISPMARTLIKAHEGDTVTLHTPAGIEELVILEVSYPQPR</sequence>
<dbReference type="Pfam" id="PF03449">
    <property type="entry name" value="GreA_GreB_N"/>
    <property type="match status" value="1"/>
</dbReference>
<dbReference type="NCBIfam" id="TIGR01461">
    <property type="entry name" value="greB"/>
    <property type="match status" value="1"/>
</dbReference>
<dbReference type="InterPro" id="IPR036953">
    <property type="entry name" value="GreA/GreB_C_sf"/>
</dbReference>
<accession>C3X4M7</accession>
<dbReference type="InterPro" id="IPR006358">
    <property type="entry name" value="Tscrpt_elong_fac_GreB"/>
</dbReference>
<dbReference type="Gene3D" id="3.10.50.30">
    <property type="entry name" value="Transcription elongation factor, GreA/GreB, C-terminal domain"/>
    <property type="match status" value="1"/>
</dbReference>
<dbReference type="GO" id="GO:0070063">
    <property type="term" value="F:RNA polymerase binding"/>
    <property type="evidence" value="ECO:0007669"/>
    <property type="project" value="InterPro"/>
</dbReference>
<dbReference type="InterPro" id="IPR036805">
    <property type="entry name" value="Tscrpt_elong_fac_GreA/B_N_sf"/>
</dbReference>
<evidence type="ECO:0000313" key="8">
    <source>
        <dbReference type="Proteomes" id="UP000003973"/>
    </source>
</evidence>
<dbReference type="PANTHER" id="PTHR30437">
    <property type="entry name" value="TRANSCRIPTION ELONGATION FACTOR GREA"/>
    <property type="match status" value="1"/>
</dbReference>
<feature type="domain" description="Transcription elongation factor GreA/GreB N-terminal" evidence="6">
    <location>
        <begin position="77"/>
        <end position="146"/>
    </location>
</feature>
<proteinExistence type="inferred from homology"/>
<keyword evidence="2 4" id="KW-0238">DNA-binding</keyword>
<dbReference type="InterPro" id="IPR023459">
    <property type="entry name" value="Tscrpt_elong_fac_GreA/B_fam"/>
</dbReference>
<dbReference type="HAMAP" id="MF_00930">
    <property type="entry name" value="GreB"/>
    <property type="match status" value="1"/>
</dbReference>
<keyword evidence="8" id="KW-1185">Reference proteome</keyword>
<comment type="similarity">
    <text evidence="4">Belongs to the GreA/GreB family. GreB subfamily.</text>
</comment>
<dbReference type="InterPro" id="IPR022691">
    <property type="entry name" value="Tscrpt_elong_fac_GreA/B_N"/>
</dbReference>
<organism evidence="7 8">
    <name type="scientific">Oxalobacter paraformigenes</name>
    <dbReference type="NCBI Taxonomy" id="556268"/>
    <lineage>
        <taxon>Bacteria</taxon>
        <taxon>Pseudomonadati</taxon>
        <taxon>Pseudomonadota</taxon>
        <taxon>Betaproteobacteria</taxon>
        <taxon>Burkholderiales</taxon>
        <taxon>Oxalobacteraceae</taxon>
        <taxon>Oxalobacter</taxon>
    </lineage>
</organism>
<keyword evidence="7" id="KW-0648">Protein biosynthesis</keyword>
<evidence type="ECO:0000256" key="1">
    <source>
        <dbReference type="ARBA" id="ARBA00023015"/>
    </source>
</evidence>
<evidence type="ECO:0000259" key="6">
    <source>
        <dbReference type="Pfam" id="PF03449"/>
    </source>
</evidence>
<dbReference type="FunFam" id="1.10.287.180:FF:000001">
    <property type="entry name" value="Transcription elongation factor GreA"/>
    <property type="match status" value="1"/>
</dbReference>
<feature type="domain" description="Transcription elongation factor GreA/GreB C-terminal" evidence="5">
    <location>
        <begin position="156"/>
        <end position="229"/>
    </location>
</feature>
<protein>
    <recommendedName>
        <fullName evidence="4">Transcription elongation factor GreB</fullName>
    </recommendedName>
    <alternativeName>
        <fullName evidence="4">Transcript cleavage factor GreB</fullName>
    </alternativeName>
</protein>
<dbReference type="SUPFAM" id="SSF46557">
    <property type="entry name" value="GreA transcript cleavage protein, N-terminal domain"/>
    <property type="match status" value="1"/>
</dbReference>
<dbReference type="InterPro" id="IPR018151">
    <property type="entry name" value="TF_GreA/GreB_CS"/>
</dbReference>
<keyword evidence="7" id="KW-0251">Elongation factor</keyword>
<dbReference type="GO" id="GO:0006354">
    <property type="term" value="P:DNA-templated transcription elongation"/>
    <property type="evidence" value="ECO:0007669"/>
    <property type="project" value="TreeGrafter"/>
</dbReference>
<dbReference type="Proteomes" id="UP000003973">
    <property type="component" value="Unassembled WGS sequence"/>
</dbReference>
<evidence type="ECO:0000259" key="5">
    <source>
        <dbReference type="Pfam" id="PF01272"/>
    </source>
</evidence>
<keyword evidence="3 4" id="KW-0804">Transcription</keyword>
<comment type="function">
    <text evidence="4">Necessary for efficient RNA polymerase transcription elongation past template-encoded arresting sites. The arresting sites in DNA have the property of trapping a certain fraction of elongating RNA polymerases that pass through, resulting in locked ternary complexes. Cleavage of the nascent transcript by cleavage factors such as GreA or GreB allows the resumption of elongation from the new 3'terminus. GreB releases sequences of up to 9 nucleotides in length.</text>
</comment>
<dbReference type="GO" id="GO:0032784">
    <property type="term" value="P:regulation of DNA-templated transcription elongation"/>
    <property type="evidence" value="ECO:0007669"/>
    <property type="project" value="UniProtKB-UniRule"/>
</dbReference>
<dbReference type="eggNOG" id="COG0782">
    <property type="taxonomic scope" value="Bacteria"/>
</dbReference>
<dbReference type="Gene3D" id="1.10.287.180">
    <property type="entry name" value="Transcription elongation factor, GreA/GreB, N-terminal domain"/>
    <property type="match status" value="1"/>
</dbReference>
<dbReference type="SUPFAM" id="SSF54534">
    <property type="entry name" value="FKBP-like"/>
    <property type="match status" value="1"/>
</dbReference>
<dbReference type="HOGENOM" id="CLU_101379_3_0_4"/>
<name>C3X4M7_9BURK</name>
<comment type="caution">
    <text evidence="7">The sequence shown here is derived from an EMBL/GenBank/DDBJ whole genome shotgun (WGS) entry which is preliminary data.</text>
</comment>
<dbReference type="EMBL" id="ACDP02000006">
    <property type="protein sequence ID" value="EEO28163.2"/>
    <property type="molecule type" value="Genomic_DNA"/>
</dbReference>
<reference evidence="7" key="1">
    <citation type="submission" date="2011-10" db="EMBL/GenBank/DDBJ databases">
        <title>The Genome Sequence of Oxalobacter formigenes HOxBLS.</title>
        <authorList>
            <consortium name="The Broad Institute Genome Sequencing Platform"/>
            <person name="Earl A."/>
            <person name="Ward D."/>
            <person name="Feldgarden M."/>
            <person name="Gevers D."/>
            <person name="Allison M.J."/>
            <person name="Humphrey S."/>
            <person name="Young S.K."/>
            <person name="Zeng Q."/>
            <person name="Gargeya S."/>
            <person name="Fitzgerald M."/>
            <person name="Haas B."/>
            <person name="Abouelleil A."/>
            <person name="Alvarado L."/>
            <person name="Arachchi H.M."/>
            <person name="Berlin A."/>
            <person name="Brown A."/>
            <person name="Chapman S.B."/>
            <person name="Chen Z."/>
            <person name="Dunbar C."/>
            <person name="Freedman E."/>
            <person name="Gearin G."/>
            <person name="Goldberg J."/>
            <person name="Griggs A."/>
            <person name="Gujja S."/>
            <person name="Heiman D."/>
            <person name="Howarth C."/>
            <person name="Larson L."/>
            <person name="Lui A."/>
            <person name="MacDonald P.J.P."/>
            <person name="Montmayeur A."/>
            <person name="Murphy C."/>
            <person name="Neiman D."/>
            <person name="Pearson M."/>
            <person name="Priest M."/>
            <person name="Roberts A."/>
            <person name="Saif S."/>
            <person name="Shea T."/>
            <person name="Shenoy N."/>
            <person name="Sisk P."/>
            <person name="Stolte C."/>
            <person name="Sykes S."/>
            <person name="Wortman J."/>
            <person name="Nusbaum C."/>
            <person name="Birren B."/>
        </authorList>
    </citation>
    <scope>NUCLEOTIDE SEQUENCE [LARGE SCALE GENOMIC DNA]</scope>
    <source>
        <strain evidence="7">HOxBLS</strain>
    </source>
</reference>
<evidence type="ECO:0000256" key="2">
    <source>
        <dbReference type="ARBA" id="ARBA00023125"/>
    </source>
</evidence>
<dbReference type="Pfam" id="PF01272">
    <property type="entry name" value="GreA_GreB"/>
    <property type="match status" value="1"/>
</dbReference>
<evidence type="ECO:0000313" key="7">
    <source>
        <dbReference type="EMBL" id="EEO28163.2"/>
    </source>
</evidence>
<dbReference type="InterPro" id="IPR028624">
    <property type="entry name" value="Tscrpt_elong_fac_GreA/B"/>
</dbReference>
<dbReference type="HAMAP" id="MF_00105">
    <property type="entry name" value="GreA_GreB"/>
    <property type="match status" value="1"/>
</dbReference>
<keyword evidence="1 4" id="KW-0805">Transcription regulation</keyword>
<dbReference type="FunFam" id="3.10.50.30:FF:000001">
    <property type="entry name" value="Transcription elongation factor GreA"/>
    <property type="match status" value="1"/>
</dbReference>
<dbReference type="PROSITE" id="PS00829">
    <property type="entry name" value="GREAB_1"/>
    <property type="match status" value="1"/>
</dbReference>
<dbReference type="NCBIfam" id="NF002506">
    <property type="entry name" value="PRK01885.1"/>
    <property type="match status" value="1"/>
</dbReference>
<dbReference type="AlphaFoldDB" id="C3X4M7"/>
<gene>
    <name evidence="4" type="primary">greB</name>
    <name evidence="7" type="ORF">OFAG_01316</name>
</gene>